<dbReference type="EMBL" id="CM042022">
    <property type="protein sequence ID" value="KAI3816008.1"/>
    <property type="molecule type" value="Genomic_DNA"/>
</dbReference>
<reference evidence="2" key="1">
    <citation type="journal article" date="2022" name="Mol. Ecol. Resour.">
        <title>The genomes of chicory, endive, great burdock and yacon provide insights into Asteraceae palaeo-polyploidization history and plant inulin production.</title>
        <authorList>
            <person name="Fan W."/>
            <person name="Wang S."/>
            <person name="Wang H."/>
            <person name="Wang A."/>
            <person name="Jiang F."/>
            <person name="Liu H."/>
            <person name="Zhao H."/>
            <person name="Xu D."/>
            <person name="Zhang Y."/>
        </authorList>
    </citation>
    <scope>NUCLEOTIDE SEQUENCE [LARGE SCALE GENOMIC DNA]</scope>
    <source>
        <strain evidence="2">cv. Yunnan</strain>
    </source>
</reference>
<organism evidence="1 2">
    <name type="scientific">Smallanthus sonchifolius</name>
    <dbReference type="NCBI Taxonomy" id="185202"/>
    <lineage>
        <taxon>Eukaryota</taxon>
        <taxon>Viridiplantae</taxon>
        <taxon>Streptophyta</taxon>
        <taxon>Embryophyta</taxon>
        <taxon>Tracheophyta</taxon>
        <taxon>Spermatophyta</taxon>
        <taxon>Magnoliopsida</taxon>
        <taxon>eudicotyledons</taxon>
        <taxon>Gunneridae</taxon>
        <taxon>Pentapetalae</taxon>
        <taxon>asterids</taxon>
        <taxon>campanulids</taxon>
        <taxon>Asterales</taxon>
        <taxon>Asteraceae</taxon>
        <taxon>Asteroideae</taxon>
        <taxon>Heliantheae alliance</taxon>
        <taxon>Millerieae</taxon>
        <taxon>Smallanthus</taxon>
    </lineage>
</organism>
<protein>
    <submittedName>
        <fullName evidence="1">Uncharacterized protein</fullName>
    </submittedName>
</protein>
<sequence length="98" mass="11147">MADVAISKSGFSGLTEILHVTKKKAEMSNNPHPPFPLQHSTETEFRVQIHFLASRHRCCYSLDLFSHRSLKLSRSCFRAVPAAAPFHTHYPKHGINNY</sequence>
<dbReference type="Proteomes" id="UP001056120">
    <property type="component" value="Linkage Group LG05"/>
</dbReference>
<reference evidence="1 2" key="2">
    <citation type="journal article" date="2022" name="Mol. Ecol. Resour.">
        <title>The genomes of chicory, endive, great burdock and yacon provide insights into Asteraceae paleo-polyploidization history and plant inulin production.</title>
        <authorList>
            <person name="Fan W."/>
            <person name="Wang S."/>
            <person name="Wang H."/>
            <person name="Wang A."/>
            <person name="Jiang F."/>
            <person name="Liu H."/>
            <person name="Zhao H."/>
            <person name="Xu D."/>
            <person name="Zhang Y."/>
        </authorList>
    </citation>
    <scope>NUCLEOTIDE SEQUENCE [LARGE SCALE GENOMIC DNA]</scope>
    <source>
        <strain evidence="2">cv. Yunnan</strain>
        <tissue evidence="1">Leaves</tissue>
    </source>
</reference>
<comment type="caution">
    <text evidence="1">The sequence shown here is derived from an EMBL/GenBank/DDBJ whole genome shotgun (WGS) entry which is preliminary data.</text>
</comment>
<keyword evidence="2" id="KW-1185">Reference proteome</keyword>
<proteinExistence type="predicted"/>
<name>A0ACB9J6A6_9ASTR</name>
<gene>
    <name evidence="1" type="ORF">L1987_15693</name>
</gene>
<accession>A0ACB9J6A6</accession>
<evidence type="ECO:0000313" key="1">
    <source>
        <dbReference type="EMBL" id="KAI3816008.1"/>
    </source>
</evidence>
<evidence type="ECO:0000313" key="2">
    <source>
        <dbReference type="Proteomes" id="UP001056120"/>
    </source>
</evidence>